<gene>
    <name evidence="2" type="ORF">EAE97_000492</name>
</gene>
<evidence type="ECO:0000313" key="3">
    <source>
        <dbReference type="Proteomes" id="UP000710849"/>
    </source>
</evidence>
<accession>A0A9P5IYV8</accession>
<feature type="compositionally biased region" description="Polar residues" evidence="1">
    <location>
        <begin position="269"/>
        <end position="283"/>
    </location>
</feature>
<evidence type="ECO:0000313" key="2">
    <source>
        <dbReference type="EMBL" id="KAF7955233.1"/>
    </source>
</evidence>
<dbReference type="EMBL" id="RCSW01000001">
    <property type="protein sequence ID" value="KAF7955233.1"/>
    <property type="molecule type" value="Genomic_DNA"/>
</dbReference>
<name>A0A9P5IYV8_9HELO</name>
<dbReference type="GeneID" id="62144081"/>
<evidence type="ECO:0000256" key="1">
    <source>
        <dbReference type="SAM" id="MobiDB-lite"/>
    </source>
</evidence>
<sequence length="348" mass="40382">MSTTLFPPVPAPSTDQQFLISAGVRVLESQYHTLDFSPQFLSIYGRPTLVYRPWERLWSIPCTHILEAVTPRYPAHTAVFLKFAAYKDRYVEFCLEVDNYYGWLRMNSNKGKGNGNSREGENGEKEGARIIGRAEMEGAWCKLLIGMFDEMRSKRDVMRNFVGLRSMLDEERIVMTIKEVEAEMKEVLRFAVEQRFSKEVEEYWARKRKIYEYRCPELDVECITDWSIEAPFQKSLLKPNDINNNDYIETDDEITDETCTSSHDENIDSGISLNSAESSQTQMTHEHIQKMSQESEQEGTQEESVEEEEEEDASIEESDPALNTKLNLKQEMRGEDSDTMYGRLAFRN</sequence>
<keyword evidence="3" id="KW-1185">Reference proteome</keyword>
<feature type="region of interest" description="Disordered" evidence="1">
    <location>
        <begin position="258"/>
        <end position="348"/>
    </location>
</feature>
<dbReference type="AlphaFoldDB" id="A0A9P5IYV8"/>
<organism evidence="2 3">
    <name type="scientific">Botrytis byssoidea</name>
    <dbReference type="NCBI Taxonomy" id="139641"/>
    <lineage>
        <taxon>Eukaryota</taxon>
        <taxon>Fungi</taxon>
        <taxon>Dikarya</taxon>
        <taxon>Ascomycota</taxon>
        <taxon>Pezizomycotina</taxon>
        <taxon>Leotiomycetes</taxon>
        <taxon>Helotiales</taxon>
        <taxon>Sclerotiniaceae</taxon>
        <taxon>Botrytis</taxon>
    </lineage>
</organism>
<comment type="caution">
    <text evidence="2">The sequence shown here is derived from an EMBL/GenBank/DDBJ whole genome shotgun (WGS) entry which is preliminary data.</text>
</comment>
<dbReference type="RefSeq" id="XP_038738363.1">
    <property type="nucleotide sequence ID" value="XM_038871002.1"/>
</dbReference>
<reference evidence="2 3" key="1">
    <citation type="journal article" date="2020" name="Genome Biol. Evol.">
        <title>Comparative genomics of Sclerotiniaceae.</title>
        <authorList>
            <person name="Valero Jimenez C.A."/>
            <person name="Steentjes M."/>
            <person name="Scholten O.E."/>
            <person name="Van Kan J.A.L."/>
        </authorList>
    </citation>
    <scope>NUCLEOTIDE SEQUENCE [LARGE SCALE GENOMIC DNA]</scope>
    <source>
        <strain evidence="2 3">MUCL 94</strain>
    </source>
</reference>
<dbReference type="Proteomes" id="UP000710849">
    <property type="component" value="Unassembled WGS sequence"/>
</dbReference>
<proteinExistence type="predicted"/>
<feature type="compositionally biased region" description="Acidic residues" evidence="1">
    <location>
        <begin position="295"/>
        <end position="319"/>
    </location>
</feature>
<protein>
    <submittedName>
        <fullName evidence="2">Uncharacterized protein</fullName>
    </submittedName>
</protein>